<gene>
    <name evidence="1" type="primary">79</name>
    <name evidence="1" type="ORF">SEA_TILLYBOBJOE_79</name>
</gene>
<organism evidence="1 2">
    <name type="scientific">Gordonia phage TillyBobJoe</name>
    <dbReference type="NCBI Taxonomy" id="2301560"/>
    <lineage>
        <taxon>Viruses</taxon>
        <taxon>Duplodnaviria</taxon>
        <taxon>Heunggongvirae</taxon>
        <taxon>Uroviricota</taxon>
        <taxon>Caudoviricetes</taxon>
        <taxon>Stackebrandtviridae</taxon>
        <taxon>Frickvirinae</taxon>
        <taxon>Wizardvirus</taxon>
        <taxon>Wizardvirus tillybobjoe</taxon>
    </lineage>
</organism>
<keyword evidence="2" id="KW-1185">Reference proteome</keyword>
<dbReference type="Proteomes" id="UP000263402">
    <property type="component" value="Segment"/>
</dbReference>
<name>A0A385DSA1_9CAUD</name>
<dbReference type="KEGG" id="vg:65115911"/>
<reference evidence="1 2" key="1">
    <citation type="submission" date="2018-07" db="EMBL/GenBank/DDBJ databases">
        <authorList>
            <person name="Washington J.M."/>
            <person name="Stoner K.N."/>
            <person name="Veracka M."/>
            <person name="Ewers R.M."/>
            <person name="Paschalis M.I."/>
            <person name="Maciver D.B."/>
            <person name="Nichols C.D."/>
            <person name="Santiago X."/>
            <person name="Osorio S.M."/>
            <person name="Scaff D.S."/>
            <person name="Mercado F.J."/>
            <person name="Tamondong K.G."/>
            <person name="Nicholson R.L."/>
            <person name="Antonucci M.K."/>
            <person name="Anger G.K."/>
            <person name="Petit-Frere T."/>
            <person name="Garlena R.A."/>
            <person name="Russell D.A."/>
            <person name="Pope W.H."/>
            <person name="Jacobs-Sera D."/>
            <person name="Hatfull G.F."/>
        </authorList>
    </citation>
    <scope>NUCLEOTIDE SEQUENCE [LARGE SCALE GENOMIC DNA]</scope>
</reference>
<evidence type="ECO:0000313" key="1">
    <source>
        <dbReference type="EMBL" id="AXQ62326.1"/>
    </source>
</evidence>
<accession>A0A385DSA1</accession>
<evidence type="ECO:0000313" key="2">
    <source>
        <dbReference type="Proteomes" id="UP000263402"/>
    </source>
</evidence>
<dbReference type="RefSeq" id="YP_010098242.1">
    <property type="nucleotide sequence ID" value="NC_055765.1"/>
</dbReference>
<proteinExistence type="predicted"/>
<dbReference type="EMBL" id="MH669015">
    <property type="protein sequence ID" value="AXQ62326.1"/>
    <property type="molecule type" value="Genomic_DNA"/>
</dbReference>
<protein>
    <submittedName>
        <fullName evidence="1">Uncharacterized protein</fullName>
    </submittedName>
</protein>
<sequence>MRCPGSGGWHVGAAPLRDHDRLPRGYCPECGRSHALTHQGRIWTHRAPGPTITGRTTP</sequence>
<dbReference type="GeneID" id="65115911"/>